<keyword evidence="1" id="KW-0472">Membrane</keyword>
<dbReference type="GO" id="GO:0005783">
    <property type="term" value="C:endoplasmic reticulum"/>
    <property type="evidence" value="ECO:0007669"/>
    <property type="project" value="TreeGrafter"/>
</dbReference>
<sequence length="128" mass="14203">MFLETLKIFSSLFVSFTTILLLYVIDSGSHVSHSSELESKVKTTYYSPPAVITFHIPTKSELQEAYSTPIPELETLAEKTVAYKLDLAKKLLARYGSHVSVVLLVVLFVRIISGPSAKSSAMNAKKRH</sequence>
<keyword evidence="1" id="KW-0812">Transmembrane</keyword>
<name>A0AAE1VBM0_9SOLA</name>
<keyword evidence="3" id="KW-1185">Reference proteome</keyword>
<dbReference type="Proteomes" id="UP001291623">
    <property type="component" value="Unassembled WGS sequence"/>
</dbReference>
<evidence type="ECO:0000313" key="3">
    <source>
        <dbReference type="Proteomes" id="UP001291623"/>
    </source>
</evidence>
<evidence type="ECO:0000313" key="2">
    <source>
        <dbReference type="EMBL" id="KAK4362722.1"/>
    </source>
</evidence>
<dbReference type="PANTHER" id="PTHR12861:SF7">
    <property type="entry name" value="TRANSLOCON-ASSOCIATED PROTEIN SUBUNIT BETA-LIKE"/>
    <property type="match status" value="1"/>
</dbReference>
<accession>A0AAE1VBM0</accession>
<evidence type="ECO:0000256" key="1">
    <source>
        <dbReference type="SAM" id="Phobius"/>
    </source>
</evidence>
<reference evidence="2" key="1">
    <citation type="submission" date="2023-12" db="EMBL/GenBank/DDBJ databases">
        <title>Genome assembly of Anisodus tanguticus.</title>
        <authorList>
            <person name="Wang Y.-J."/>
        </authorList>
    </citation>
    <scope>NUCLEOTIDE SEQUENCE</scope>
    <source>
        <strain evidence="2">KB-2021</strain>
        <tissue evidence="2">Leaf</tissue>
    </source>
</reference>
<dbReference type="EMBL" id="JAVYJV010000009">
    <property type="protein sequence ID" value="KAK4362722.1"/>
    <property type="molecule type" value="Genomic_DNA"/>
</dbReference>
<feature type="transmembrane region" description="Helical" evidence="1">
    <location>
        <begin position="92"/>
        <end position="112"/>
    </location>
</feature>
<proteinExistence type="predicted"/>
<keyword evidence="1" id="KW-1133">Transmembrane helix</keyword>
<dbReference type="PANTHER" id="PTHR12861">
    <property type="entry name" value="TRANSLOCON-ASSOCIATED PROTEIN, BETA SUBUNIT PRECURSOR TRAP-BETA SIGNAL SEQUENCE RECEPTOR BETA SUBUNIT"/>
    <property type="match status" value="1"/>
</dbReference>
<dbReference type="Pfam" id="PF05753">
    <property type="entry name" value="TRAP_beta"/>
    <property type="match status" value="1"/>
</dbReference>
<protein>
    <submittedName>
        <fullName evidence="2">Uncharacterized protein</fullName>
    </submittedName>
</protein>
<comment type="caution">
    <text evidence="2">The sequence shown here is derived from an EMBL/GenBank/DDBJ whole genome shotgun (WGS) entry which is preliminary data.</text>
</comment>
<organism evidence="2 3">
    <name type="scientific">Anisodus tanguticus</name>
    <dbReference type="NCBI Taxonomy" id="243964"/>
    <lineage>
        <taxon>Eukaryota</taxon>
        <taxon>Viridiplantae</taxon>
        <taxon>Streptophyta</taxon>
        <taxon>Embryophyta</taxon>
        <taxon>Tracheophyta</taxon>
        <taxon>Spermatophyta</taxon>
        <taxon>Magnoliopsida</taxon>
        <taxon>eudicotyledons</taxon>
        <taxon>Gunneridae</taxon>
        <taxon>Pentapetalae</taxon>
        <taxon>asterids</taxon>
        <taxon>lamiids</taxon>
        <taxon>Solanales</taxon>
        <taxon>Solanaceae</taxon>
        <taxon>Solanoideae</taxon>
        <taxon>Hyoscyameae</taxon>
        <taxon>Anisodus</taxon>
    </lineage>
</organism>
<gene>
    <name evidence="2" type="ORF">RND71_017963</name>
</gene>
<feature type="transmembrane region" description="Helical" evidence="1">
    <location>
        <begin position="6"/>
        <end position="25"/>
    </location>
</feature>
<dbReference type="AlphaFoldDB" id="A0AAE1VBM0"/>